<accession>A0A448X9L2</accession>
<proteinExistence type="predicted"/>
<gene>
    <name evidence="1" type="ORF">PXEA_LOCUS25084</name>
</gene>
<protein>
    <submittedName>
        <fullName evidence="1">Uncharacterized protein</fullName>
    </submittedName>
</protein>
<dbReference type="Proteomes" id="UP000784294">
    <property type="component" value="Unassembled WGS sequence"/>
</dbReference>
<reference evidence="1" key="1">
    <citation type="submission" date="2018-11" db="EMBL/GenBank/DDBJ databases">
        <authorList>
            <consortium name="Pathogen Informatics"/>
        </authorList>
    </citation>
    <scope>NUCLEOTIDE SEQUENCE</scope>
</reference>
<evidence type="ECO:0000313" key="2">
    <source>
        <dbReference type="Proteomes" id="UP000784294"/>
    </source>
</evidence>
<keyword evidence="2" id="KW-1185">Reference proteome</keyword>
<name>A0A448X9L2_9PLAT</name>
<organism evidence="1 2">
    <name type="scientific">Protopolystoma xenopodis</name>
    <dbReference type="NCBI Taxonomy" id="117903"/>
    <lineage>
        <taxon>Eukaryota</taxon>
        <taxon>Metazoa</taxon>
        <taxon>Spiralia</taxon>
        <taxon>Lophotrochozoa</taxon>
        <taxon>Platyhelminthes</taxon>
        <taxon>Monogenea</taxon>
        <taxon>Polyopisthocotylea</taxon>
        <taxon>Polystomatidea</taxon>
        <taxon>Polystomatidae</taxon>
        <taxon>Protopolystoma</taxon>
    </lineage>
</organism>
<dbReference type="AlphaFoldDB" id="A0A448X9L2"/>
<sequence>MGKSDMPVYCLLRLALHCECRRRRIDRVWFKFNRSAIGSGARRPRLDMTAVCCLHVGQPISETTTRRIRMTHTSASCSCTRTPRQPVGLYRYE</sequence>
<comment type="caution">
    <text evidence="1">The sequence shown here is derived from an EMBL/GenBank/DDBJ whole genome shotgun (WGS) entry which is preliminary data.</text>
</comment>
<dbReference type="EMBL" id="CAAALY010124942">
    <property type="protein sequence ID" value="VEL31644.1"/>
    <property type="molecule type" value="Genomic_DNA"/>
</dbReference>
<evidence type="ECO:0000313" key="1">
    <source>
        <dbReference type="EMBL" id="VEL31644.1"/>
    </source>
</evidence>